<comment type="function">
    <text evidence="7">Located at the back of the 30S subunit body where it stabilizes the conformation of the head with respect to the body.</text>
</comment>
<evidence type="ECO:0000256" key="7">
    <source>
        <dbReference type="HAMAP-Rule" id="MF_01307"/>
    </source>
</evidence>
<comment type="function">
    <text evidence="7">With S4 and S12 plays an important role in translational accuracy.</text>
</comment>
<accession>A0A1F5YFN0</accession>
<evidence type="ECO:0000313" key="10">
    <source>
        <dbReference type="EMBL" id="OGF98862.1"/>
    </source>
</evidence>
<dbReference type="InterPro" id="IPR014721">
    <property type="entry name" value="Ribsml_uS5_D2-typ_fold_subgr"/>
</dbReference>
<dbReference type="SUPFAM" id="SSF54768">
    <property type="entry name" value="dsRNA-binding domain-like"/>
    <property type="match status" value="1"/>
</dbReference>
<dbReference type="InterPro" id="IPR005712">
    <property type="entry name" value="Ribosomal_uS5_bac-type"/>
</dbReference>
<dbReference type="PANTHER" id="PTHR48277">
    <property type="entry name" value="MITOCHONDRIAL RIBOSOMAL PROTEIN S5"/>
    <property type="match status" value="1"/>
</dbReference>
<evidence type="ECO:0000256" key="8">
    <source>
        <dbReference type="RuleBase" id="RU003823"/>
    </source>
</evidence>
<sequence>MITDSEFIEKVIQVNRVSKKTAGGNKIGFSILVVVGDKKGKVGVGLGKAADVTSAIRKASTYARKHLINVPIVNSTIPHEIRMKQGAAQVLLKPAPPGTGIRAGGSVRAVVEAAGIRNIVSKILGTDNRASNVYATFTALQKFRLKTDQPLAEKIKQHG</sequence>
<keyword evidence="5 7" id="KW-0687">Ribonucleoprotein</keyword>
<reference evidence="10 11" key="1">
    <citation type="journal article" date="2016" name="Nat. Commun.">
        <title>Thousands of microbial genomes shed light on interconnected biogeochemical processes in an aquifer system.</title>
        <authorList>
            <person name="Anantharaman K."/>
            <person name="Brown C.T."/>
            <person name="Hug L.A."/>
            <person name="Sharon I."/>
            <person name="Castelle C.J."/>
            <person name="Probst A.J."/>
            <person name="Thomas B.C."/>
            <person name="Singh A."/>
            <person name="Wilkins M.J."/>
            <person name="Karaoz U."/>
            <person name="Brodie E.L."/>
            <person name="Williams K.H."/>
            <person name="Hubbard S.S."/>
            <person name="Banfield J.F."/>
        </authorList>
    </citation>
    <scope>NUCLEOTIDE SEQUENCE [LARGE SCALE GENOMIC DNA]</scope>
</reference>
<protein>
    <recommendedName>
        <fullName evidence="6 7">Small ribosomal subunit protein uS5</fullName>
    </recommendedName>
</protein>
<comment type="caution">
    <text evidence="10">The sequence shown here is derived from an EMBL/GenBank/DDBJ whole genome shotgun (WGS) entry which is preliminary data.</text>
</comment>
<proteinExistence type="inferred from homology"/>
<comment type="subunit">
    <text evidence="7">Part of the 30S ribosomal subunit. Contacts proteins S4 and S8.</text>
</comment>
<keyword evidence="4 7" id="KW-0689">Ribosomal protein</keyword>
<keyword evidence="2 7" id="KW-0699">rRNA-binding</keyword>
<dbReference type="AlphaFoldDB" id="A0A1F5YFN0"/>
<dbReference type="HAMAP" id="MF_01307_B">
    <property type="entry name" value="Ribosomal_uS5_B"/>
    <property type="match status" value="1"/>
</dbReference>
<dbReference type="GO" id="GO:0019843">
    <property type="term" value="F:rRNA binding"/>
    <property type="evidence" value="ECO:0007669"/>
    <property type="project" value="UniProtKB-UniRule"/>
</dbReference>
<dbReference type="GO" id="GO:0015935">
    <property type="term" value="C:small ribosomal subunit"/>
    <property type="evidence" value="ECO:0007669"/>
    <property type="project" value="InterPro"/>
</dbReference>
<evidence type="ECO:0000256" key="4">
    <source>
        <dbReference type="ARBA" id="ARBA00022980"/>
    </source>
</evidence>
<dbReference type="InterPro" id="IPR005324">
    <property type="entry name" value="Ribosomal_uS5_C"/>
</dbReference>
<evidence type="ECO:0000256" key="3">
    <source>
        <dbReference type="ARBA" id="ARBA00022884"/>
    </source>
</evidence>
<evidence type="ECO:0000259" key="9">
    <source>
        <dbReference type="PROSITE" id="PS50881"/>
    </source>
</evidence>
<evidence type="ECO:0000256" key="1">
    <source>
        <dbReference type="ARBA" id="ARBA00008945"/>
    </source>
</evidence>
<dbReference type="SUPFAM" id="SSF54211">
    <property type="entry name" value="Ribosomal protein S5 domain 2-like"/>
    <property type="match status" value="1"/>
</dbReference>
<dbReference type="Gene3D" id="3.30.160.20">
    <property type="match status" value="1"/>
</dbReference>
<keyword evidence="3 7" id="KW-0694">RNA-binding</keyword>
<dbReference type="GO" id="GO:0005737">
    <property type="term" value="C:cytoplasm"/>
    <property type="evidence" value="ECO:0007669"/>
    <property type="project" value="UniProtKB-ARBA"/>
</dbReference>
<dbReference type="GO" id="GO:0003735">
    <property type="term" value="F:structural constituent of ribosome"/>
    <property type="evidence" value="ECO:0007669"/>
    <property type="project" value="UniProtKB-UniRule"/>
</dbReference>
<dbReference type="Pfam" id="PF00333">
    <property type="entry name" value="Ribosomal_S5"/>
    <property type="match status" value="1"/>
</dbReference>
<dbReference type="InterPro" id="IPR000851">
    <property type="entry name" value="Ribosomal_uS5"/>
</dbReference>
<dbReference type="PANTHER" id="PTHR48277:SF1">
    <property type="entry name" value="MITOCHONDRIAL RIBOSOMAL PROTEIN S5"/>
    <property type="match status" value="1"/>
</dbReference>
<name>A0A1F5YFN0_9BACT</name>
<feature type="domain" description="S5 DRBM" evidence="9">
    <location>
        <begin position="7"/>
        <end position="70"/>
    </location>
</feature>
<dbReference type="FunFam" id="3.30.230.10:FF:000002">
    <property type="entry name" value="30S ribosomal protein S5"/>
    <property type="match status" value="1"/>
</dbReference>
<dbReference type="InterPro" id="IPR013810">
    <property type="entry name" value="Ribosomal_uS5_N"/>
</dbReference>
<gene>
    <name evidence="7" type="primary">rpsE</name>
    <name evidence="10" type="ORF">A2153_03885</name>
</gene>
<evidence type="ECO:0000256" key="5">
    <source>
        <dbReference type="ARBA" id="ARBA00023274"/>
    </source>
</evidence>
<comment type="domain">
    <text evidence="7">The N-terminal domain interacts with the head of the 30S subunit; the C-terminal domain interacts with the body and contacts protein S4. The interaction surface between S4 and S5 is involved in control of translational fidelity.</text>
</comment>
<evidence type="ECO:0000313" key="11">
    <source>
        <dbReference type="Proteomes" id="UP000177396"/>
    </source>
</evidence>
<dbReference type="Proteomes" id="UP000177396">
    <property type="component" value="Unassembled WGS sequence"/>
</dbReference>
<dbReference type="NCBIfam" id="TIGR01021">
    <property type="entry name" value="rpsE_bact"/>
    <property type="match status" value="1"/>
</dbReference>
<dbReference type="InterPro" id="IPR020568">
    <property type="entry name" value="Ribosomal_Su5_D2-typ_SF"/>
</dbReference>
<evidence type="ECO:0000256" key="6">
    <source>
        <dbReference type="ARBA" id="ARBA00035255"/>
    </source>
</evidence>
<dbReference type="Pfam" id="PF03719">
    <property type="entry name" value="Ribosomal_S5_C"/>
    <property type="match status" value="1"/>
</dbReference>
<dbReference type="Gene3D" id="3.30.230.10">
    <property type="match status" value="1"/>
</dbReference>
<dbReference type="PROSITE" id="PS50881">
    <property type="entry name" value="S5_DSRBD"/>
    <property type="match status" value="1"/>
</dbReference>
<evidence type="ECO:0000256" key="2">
    <source>
        <dbReference type="ARBA" id="ARBA00022730"/>
    </source>
</evidence>
<comment type="similarity">
    <text evidence="1 7 8">Belongs to the universal ribosomal protein uS5 family.</text>
</comment>
<dbReference type="GO" id="GO:0006412">
    <property type="term" value="P:translation"/>
    <property type="evidence" value="ECO:0007669"/>
    <property type="project" value="UniProtKB-UniRule"/>
</dbReference>
<dbReference type="EMBL" id="MFJB01000081">
    <property type="protein sequence ID" value="OGF98862.1"/>
    <property type="molecule type" value="Genomic_DNA"/>
</dbReference>
<organism evidence="10 11">
    <name type="scientific">Candidatus Gottesmanbacteria bacterium RBG_16_38_7b</name>
    <dbReference type="NCBI Taxonomy" id="1798372"/>
    <lineage>
        <taxon>Bacteria</taxon>
        <taxon>Candidatus Gottesmaniibacteriota</taxon>
    </lineage>
</organism>